<organism evidence="1">
    <name type="scientific">plant metagenome</name>
    <dbReference type="NCBI Taxonomy" id="1297885"/>
    <lineage>
        <taxon>unclassified sequences</taxon>
        <taxon>metagenomes</taxon>
        <taxon>organismal metagenomes</taxon>
    </lineage>
</organism>
<protein>
    <submittedName>
        <fullName evidence="1">Phage terminase, small subunit</fullName>
    </submittedName>
</protein>
<reference evidence="1" key="1">
    <citation type="submission" date="2019-03" db="EMBL/GenBank/DDBJ databases">
        <authorList>
            <person name="Danneels B."/>
        </authorList>
    </citation>
    <scope>NUCLEOTIDE SEQUENCE</scope>
</reference>
<gene>
    <name evidence="1" type="ORF">DAR2_3601</name>
</gene>
<dbReference type="EMBL" id="CAADIL010000016">
    <property type="protein sequence ID" value="VFR72162.1"/>
    <property type="molecule type" value="Genomic_DNA"/>
</dbReference>
<sequence length="183" mass="20004">MGRKSSISRLPAPVRQHIERLMREGRHTLDELIADVQERFPNTNAPSRSALGRYRLGIEEMAGRMRDIEAGASALVGELGEGMGDRAGALLAQAVTTLAANAALEAHSSEKQVTIEEISKLARAAKAAMEARTMSMRERQAIERAAREKLLAEQEANLKEAAQAQGMDADQVEFWRKKVLGIA</sequence>
<name>A0A484TA88_9ZZZZ</name>
<dbReference type="Pfam" id="PF11985">
    <property type="entry name" value="Phage_Mu_Gp27"/>
    <property type="match status" value="1"/>
</dbReference>
<accession>A0A484TA88</accession>
<dbReference type="InterPro" id="IPR021874">
    <property type="entry name" value="Phage_Mu_Gp27"/>
</dbReference>
<dbReference type="AlphaFoldDB" id="A0A484TA88"/>
<proteinExistence type="predicted"/>
<evidence type="ECO:0000313" key="1">
    <source>
        <dbReference type="EMBL" id="VFR72162.1"/>
    </source>
</evidence>